<evidence type="ECO:0000313" key="6">
    <source>
        <dbReference type="EMBL" id="NBJ60589.1"/>
    </source>
</evidence>
<evidence type="ECO:0000256" key="1">
    <source>
        <dbReference type="ARBA" id="ARBA00007197"/>
    </source>
</evidence>
<dbReference type="InterPro" id="IPR000206">
    <property type="entry name" value="Ribosomal_bL12"/>
</dbReference>
<keyword evidence="3" id="KW-0687">Ribonucleoprotein</keyword>
<sequence length="176" mass="19326">MHSLRSTLRLSYSNWRSISRGCRLSTAAAEKLTMPPPEGSDVPDNPKLVKLVNEISSLNLLEVSELSGLLKRKLNLPEASFMPMASVGVAAPAEDEEEVAPKTVQTAFKVKLMKFDDKQKVALIKEVKNLLEGMNLVQAKKFVEGAPTIVKEDIPKDEAEKLKEALTKVGAEIVIE</sequence>
<dbReference type="GO" id="GO:0003729">
    <property type="term" value="F:mRNA binding"/>
    <property type="evidence" value="ECO:0007669"/>
    <property type="project" value="TreeGrafter"/>
</dbReference>
<dbReference type="SUPFAM" id="SSF54736">
    <property type="entry name" value="ClpS-like"/>
    <property type="match status" value="1"/>
</dbReference>
<evidence type="ECO:0000259" key="4">
    <source>
        <dbReference type="Pfam" id="PF00542"/>
    </source>
</evidence>
<keyword evidence="2 6" id="KW-0689">Ribosomal protein</keyword>
<dbReference type="AlphaFoldDB" id="A0A6B2EB43"/>
<feature type="domain" description="Large ribosomal subunit protein bL12 C-terminal" evidence="4">
    <location>
        <begin position="108"/>
        <end position="175"/>
    </location>
</feature>
<evidence type="ECO:0000256" key="2">
    <source>
        <dbReference type="ARBA" id="ARBA00022980"/>
    </source>
</evidence>
<organism evidence="6">
    <name type="scientific">Phlebotomus kandelakii</name>
    <dbReference type="NCBI Taxonomy" id="1109342"/>
    <lineage>
        <taxon>Eukaryota</taxon>
        <taxon>Metazoa</taxon>
        <taxon>Ecdysozoa</taxon>
        <taxon>Arthropoda</taxon>
        <taxon>Hexapoda</taxon>
        <taxon>Insecta</taxon>
        <taxon>Pterygota</taxon>
        <taxon>Neoptera</taxon>
        <taxon>Endopterygota</taxon>
        <taxon>Diptera</taxon>
        <taxon>Nematocera</taxon>
        <taxon>Psychodoidea</taxon>
        <taxon>Psychodidae</taxon>
        <taxon>Phlebotomus</taxon>
        <taxon>Larroussius</taxon>
    </lineage>
</organism>
<dbReference type="GO" id="GO:0003735">
    <property type="term" value="F:structural constituent of ribosome"/>
    <property type="evidence" value="ECO:0007669"/>
    <property type="project" value="InterPro"/>
</dbReference>
<evidence type="ECO:0000259" key="5">
    <source>
        <dbReference type="Pfam" id="PF16320"/>
    </source>
</evidence>
<dbReference type="EMBL" id="GIFK01002886">
    <property type="protein sequence ID" value="NBJ60589.1"/>
    <property type="molecule type" value="Transcribed_RNA"/>
</dbReference>
<dbReference type="Pfam" id="PF00542">
    <property type="entry name" value="Ribosomal_L12"/>
    <property type="match status" value="1"/>
</dbReference>
<dbReference type="Gene3D" id="3.30.1390.10">
    <property type="match status" value="1"/>
</dbReference>
<evidence type="ECO:0000256" key="3">
    <source>
        <dbReference type="ARBA" id="ARBA00023274"/>
    </source>
</evidence>
<feature type="domain" description="Large ribosomal subunit protein bL12 oligomerization" evidence="5">
    <location>
        <begin position="50"/>
        <end position="93"/>
    </location>
</feature>
<dbReference type="InterPro" id="IPR036235">
    <property type="entry name" value="Ribosomal_bL12_oligo_N_sf"/>
</dbReference>
<dbReference type="SUPFAM" id="SSF48300">
    <property type="entry name" value="Ribosomal protein L7/12, oligomerisation (N-terminal) domain"/>
    <property type="match status" value="1"/>
</dbReference>
<dbReference type="InterPro" id="IPR014719">
    <property type="entry name" value="Ribosomal_bL12_C/ClpS-like"/>
</dbReference>
<dbReference type="FunFam" id="3.30.1390.10:FF:000001">
    <property type="entry name" value="50S ribosomal protein L7/L12"/>
    <property type="match status" value="1"/>
</dbReference>
<dbReference type="PANTHER" id="PTHR45987:SF4">
    <property type="entry name" value="LARGE RIBOSOMAL SUBUNIT PROTEIN BL12M"/>
    <property type="match status" value="1"/>
</dbReference>
<proteinExistence type="inferred from homology"/>
<dbReference type="InterPro" id="IPR008932">
    <property type="entry name" value="Ribosomal_bL12_oligo"/>
</dbReference>
<dbReference type="GO" id="GO:0005762">
    <property type="term" value="C:mitochondrial large ribosomal subunit"/>
    <property type="evidence" value="ECO:0007669"/>
    <property type="project" value="TreeGrafter"/>
</dbReference>
<protein>
    <submittedName>
        <fullName evidence="6">Putative mitochondrial ribosomal protein l12</fullName>
    </submittedName>
</protein>
<dbReference type="Pfam" id="PF16320">
    <property type="entry name" value="Ribosomal_L12_N"/>
    <property type="match status" value="1"/>
</dbReference>
<dbReference type="GO" id="GO:0006412">
    <property type="term" value="P:translation"/>
    <property type="evidence" value="ECO:0007669"/>
    <property type="project" value="InterPro"/>
</dbReference>
<dbReference type="Gene3D" id="1.20.5.710">
    <property type="entry name" value="Single helix bin"/>
    <property type="match status" value="1"/>
</dbReference>
<dbReference type="PANTHER" id="PTHR45987">
    <property type="entry name" value="39S RIBOSOMAL PROTEIN L12"/>
    <property type="match status" value="1"/>
</dbReference>
<dbReference type="InterPro" id="IPR013823">
    <property type="entry name" value="Ribosomal_bL12_C"/>
</dbReference>
<accession>A0A6B2EB43</accession>
<name>A0A6B2EB43_9DIPT</name>
<reference evidence="6" key="1">
    <citation type="submission" date="2019-10" db="EMBL/GenBank/DDBJ databases">
        <title>Short sand fly seasons in Tbilisi, Georgia, hinder development of host immunity to saliva of the visceral leishmaniasis vector Phlebotomus kandelakii.</title>
        <authorList>
            <person name="Oliveira F."/>
            <person name="Giorgobiani E."/>
            <person name="Guimaraes-Costa A.B."/>
            <person name="Abdeladhim M."/>
            <person name="Oristian J."/>
            <person name="Tskhvaradze L."/>
            <person name="Tsertsvadze N."/>
            <person name="Zakalashvili M."/>
            <person name="Valenzuela J.G."/>
            <person name="Kamhawi S."/>
        </authorList>
    </citation>
    <scope>NUCLEOTIDE SEQUENCE</scope>
    <source>
        <strain evidence="6">Wild-capture in Tbilisi</strain>
        <tissue evidence="6">Salivary glands</tissue>
    </source>
</reference>
<comment type="similarity">
    <text evidence="1">Belongs to the bacterial ribosomal protein bL12 family.</text>
</comment>